<reference evidence="3" key="1">
    <citation type="submission" date="2021-04" db="EMBL/GenBank/DDBJ databases">
        <authorList>
            <person name="Chebbi M.A.C M."/>
        </authorList>
    </citation>
    <scope>NUCLEOTIDE SEQUENCE</scope>
</reference>
<gene>
    <name evidence="3" type="ORF">HICCMSTLAB_LOCUS110</name>
</gene>
<dbReference type="EMBL" id="CAJNRD030000652">
    <property type="protein sequence ID" value="CAG5071961.1"/>
    <property type="molecule type" value="Genomic_DNA"/>
</dbReference>
<feature type="compositionally biased region" description="Basic and acidic residues" evidence="2">
    <location>
        <begin position="210"/>
        <end position="241"/>
    </location>
</feature>
<feature type="coiled-coil region" evidence="1">
    <location>
        <begin position="116"/>
        <end position="174"/>
    </location>
</feature>
<evidence type="ECO:0000313" key="3">
    <source>
        <dbReference type="EMBL" id="CAG5071961.1"/>
    </source>
</evidence>
<evidence type="ECO:0000313" key="4">
    <source>
        <dbReference type="Proteomes" id="UP000786811"/>
    </source>
</evidence>
<protein>
    <recommendedName>
        <fullName evidence="5">FLYWCH-type domain-containing protein</fullName>
    </recommendedName>
</protein>
<name>A0A8J2E853_COTCN</name>
<sequence length="241" mass="28374">MEIIRGKKEDSTLFFYKGFKYLEDKLCKRVARCSSRKLGCKATLHFIQEISDIEDFENLKEGTDFNILKEHTEFEDTRDQVSVFNALTDTNDGPESFHRHCNSVIVERHPIIWSLIDRIEKILKNEELNYERLLEHLKTKRHTPRGTIIRKNYVKNLQNELLNQKITVEEFLKSIPRCFNELLQTVKIIISHDEASSDSESEECDPSQFGKEERKNNTENKKKIFKGNKEISEGSRRTTFT</sequence>
<accession>A0A8J2E853</accession>
<keyword evidence="4" id="KW-1185">Reference proteome</keyword>
<organism evidence="3 4">
    <name type="scientific">Cotesia congregata</name>
    <name type="common">Parasitoid wasp</name>
    <name type="synonym">Apanteles congregatus</name>
    <dbReference type="NCBI Taxonomy" id="51543"/>
    <lineage>
        <taxon>Eukaryota</taxon>
        <taxon>Metazoa</taxon>
        <taxon>Ecdysozoa</taxon>
        <taxon>Arthropoda</taxon>
        <taxon>Hexapoda</taxon>
        <taxon>Insecta</taxon>
        <taxon>Pterygota</taxon>
        <taxon>Neoptera</taxon>
        <taxon>Endopterygota</taxon>
        <taxon>Hymenoptera</taxon>
        <taxon>Apocrita</taxon>
        <taxon>Ichneumonoidea</taxon>
        <taxon>Braconidae</taxon>
        <taxon>Microgastrinae</taxon>
        <taxon>Cotesia</taxon>
    </lineage>
</organism>
<evidence type="ECO:0000256" key="1">
    <source>
        <dbReference type="SAM" id="Coils"/>
    </source>
</evidence>
<evidence type="ECO:0000256" key="2">
    <source>
        <dbReference type="SAM" id="MobiDB-lite"/>
    </source>
</evidence>
<proteinExistence type="predicted"/>
<evidence type="ECO:0008006" key="5">
    <source>
        <dbReference type="Google" id="ProtNLM"/>
    </source>
</evidence>
<dbReference type="AlphaFoldDB" id="A0A8J2E853"/>
<feature type="region of interest" description="Disordered" evidence="2">
    <location>
        <begin position="197"/>
        <end position="241"/>
    </location>
</feature>
<comment type="caution">
    <text evidence="3">The sequence shown here is derived from an EMBL/GenBank/DDBJ whole genome shotgun (WGS) entry which is preliminary data.</text>
</comment>
<dbReference type="Proteomes" id="UP000786811">
    <property type="component" value="Unassembled WGS sequence"/>
</dbReference>
<dbReference type="OrthoDB" id="90756at2759"/>
<keyword evidence="1" id="KW-0175">Coiled coil</keyword>